<dbReference type="PANTHER" id="PTHR11544">
    <property type="entry name" value="COLD SHOCK DOMAIN CONTAINING PROTEINS"/>
    <property type="match status" value="1"/>
</dbReference>
<dbReference type="InterPro" id="IPR012156">
    <property type="entry name" value="Cold_shock_CspA"/>
</dbReference>
<feature type="domain" description="CSD" evidence="4">
    <location>
        <begin position="1"/>
        <end position="65"/>
    </location>
</feature>
<dbReference type="PIRSF" id="PIRSF002599">
    <property type="entry name" value="Cold_shock_A"/>
    <property type="match status" value="1"/>
</dbReference>
<dbReference type="InterPro" id="IPR012340">
    <property type="entry name" value="NA-bd_OB-fold"/>
</dbReference>
<dbReference type="InterPro" id="IPR002059">
    <property type="entry name" value="CSP_DNA-bd"/>
</dbReference>
<organism evidence="5 6">
    <name type="scientific">Vagococcus elongatus</name>
    <dbReference type="NCBI Taxonomy" id="180344"/>
    <lineage>
        <taxon>Bacteria</taxon>
        <taxon>Bacillati</taxon>
        <taxon>Bacillota</taxon>
        <taxon>Bacilli</taxon>
        <taxon>Lactobacillales</taxon>
        <taxon>Enterococcaceae</taxon>
        <taxon>Vagococcus</taxon>
    </lineage>
</organism>
<dbReference type="PROSITE" id="PS51857">
    <property type="entry name" value="CSD_2"/>
    <property type="match status" value="1"/>
</dbReference>
<dbReference type="Gene3D" id="6.20.370.130">
    <property type="match status" value="1"/>
</dbReference>
<comment type="caution">
    <text evidence="5">The sequence shown here is derived from an EMBL/GenBank/DDBJ whole genome shotgun (WGS) entry which is preliminary data.</text>
</comment>
<dbReference type="InterPro" id="IPR019844">
    <property type="entry name" value="CSD_CS"/>
</dbReference>
<evidence type="ECO:0000313" key="6">
    <source>
        <dbReference type="Proteomes" id="UP000287605"/>
    </source>
</evidence>
<dbReference type="SMART" id="SM00357">
    <property type="entry name" value="CSP"/>
    <property type="match status" value="1"/>
</dbReference>
<dbReference type="Gene3D" id="2.40.50.140">
    <property type="entry name" value="Nucleic acid-binding proteins"/>
    <property type="match status" value="1"/>
</dbReference>
<name>A0A430B5U0_9ENTE</name>
<keyword evidence="2" id="KW-0963">Cytoplasm</keyword>
<evidence type="ECO:0000259" key="4">
    <source>
        <dbReference type="PROSITE" id="PS51857"/>
    </source>
</evidence>
<protein>
    <submittedName>
        <fullName evidence="5">Cold-shock protein</fullName>
    </submittedName>
</protein>
<dbReference type="InterPro" id="IPR050181">
    <property type="entry name" value="Cold_shock_domain"/>
</dbReference>
<evidence type="ECO:0000256" key="3">
    <source>
        <dbReference type="RuleBase" id="RU000408"/>
    </source>
</evidence>
<dbReference type="Proteomes" id="UP000287605">
    <property type="component" value="Unassembled WGS sequence"/>
</dbReference>
<dbReference type="SUPFAM" id="SSF50249">
    <property type="entry name" value="Nucleic acid-binding proteins"/>
    <property type="match status" value="1"/>
</dbReference>
<keyword evidence="6" id="KW-1185">Reference proteome</keyword>
<dbReference type="EMBL" id="NGKA01000001">
    <property type="protein sequence ID" value="RSU15668.1"/>
    <property type="molecule type" value="Genomic_DNA"/>
</dbReference>
<evidence type="ECO:0000256" key="1">
    <source>
        <dbReference type="ARBA" id="ARBA00004496"/>
    </source>
</evidence>
<dbReference type="CDD" id="cd04458">
    <property type="entry name" value="CSP_CDS"/>
    <property type="match status" value="1"/>
</dbReference>
<evidence type="ECO:0000256" key="2">
    <source>
        <dbReference type="ARBA" id="ARBA00022490"/>
    </source>
</evidence>
<comment type="subcellular location">
    <subcellularLocation>
        <location evidence="1 3">Cytoplasm</location>
    </subcellularLocation>
</comment>
<dbReference type="PROSITE" id="PS00352">
    <property type="entry name" value="CSD_1"/>
    <property type="match status" value="1"/>
</dbReference>
<dbReference type="InterPro" id="IPR011129">
    <property type="entry name" value="CSD"/>
</dbReference>
<accession>A0A430B5U0</accession>
<dbReference type="OrthoDB" id="9805039at2"/>
<proteinExistence type="predicted"/>
<gene>
    <name evidence="5" type="ORF">CBF29_00925</name>
</gene>
<dbReference type="GO" id="GO:0005737">
    <property type="term" value="C:cytoplasm"/>
    <property type="evidence" value="ECO:0007669"/>
    <property type="project" value="UniProtKB-SubCell"/>
</dbReference>
<dbReference type="AlphaFoldDB" id="A0A430B5U0"/>
<reference evidence="5 6" key="1">
    <citation type="submission" date="2017-05" db="EMBL/GenBank/DDBJ databases">
        <title>Vagococcus spp. assemblies.</title>
        <authorList>
            <person name="Gulvik C.A."/>
        </authorList>
    </citation>
    <scope>NUCLEOTIDE SEQUENCE [LARGE SCALE GENOMIC DNA]</scope>
    <source>
        <strain evidence="5 6">CCUG 51432</strain>
    </source>
</reference>
<dbReference type="GO" id="GO:0003676">
    <property type="term" value="F:nucleic acid binding"/>
    <property type="evidence" value="ECO:0007669"/>
    <property type="project" value="InterPro"/>
</dbReference>
<dbReference type="Pfam" id="PF00313">
    <property type="entry name" value="CSD"/>
    <property type="match status" value="1"/>
</dbReference>
<sequence length="72" mass="8349">MTEGTVKWFDDKKGYGFITYHEDEEIFVHFTGIIGEGFRTLKANQPVIFEIREGRRGPQATNVELQEDNNNN</sequence>
<dbReference type="PRINTS" id="PR00050">
    <property type="entry name" value="COLDSHOCK"/>
</dbReference>
<dbReference type="RefSeq" id="WP_126806311.1">
    <property type="nucleotide sequence ID" value="NZ_NGKA01000001.1"/>
</dbReference>
<evidence type="ECO:0000313" key="5">
    <source>
        <dbReference type="EMBL" id="RSU15668.1"/>
    </source>
</evidence>